<dbReference type="EMBL" id="BAOS01000001">
    <property type="protein sequence ID" value="GAX59125.1"/>
    <property type="molecule type" value="Genomic_DNA"/>
</dbReference>
<proteinExistence type="predicted"/>
<dbReference type="RefSeq" id="WP_096892264.1">
    <property type="nucleotide sequence ID" value="NZ_BAOS01000001.1"/>
</dbReference>
<dbReference type="Proteomes" id="UP000218542">
    <property type="component" value="Unassembled WGS sequence"/>
</dbReference>
<dbReference type="AlphaFoldDB" id="A0A286TTE5"/>
<evidence type="ECO:0000313" key="2">
    <source>
        <dbReference type="Proteomes" id="UP000218542"/>
    </source>
</evidence>
<keyword evidence="2" id="KW-1185">Reference proteome</keyword>
<organism evidence="1 2">
    <name type="scientific">Candidatus Scalindua japonica</name>
    <dbReference type="NCBI Taxonomy" id="1284222"/>
    <lineage>
        <taxon>Bacteria</taxon>
        <taxon>Pseudomonadati</taxon>
        <taxon>Planctomycetota</taxon>
        <taxon>Candidatus Brocadiia</taxon>
        <taxon>Candidatus Brocadiales</taxon>
        <taxon>Candidatus Scalinduaceae</taxon>
        <taxon>Candidatus Scalindua</taxon>
    </lineage>
</organism>
<gene>
    <name evidence="1" type="ORF">SCALIN_C01_0056</name>
</gene>
<sequence>MLDSRLIEVSKGDFLRLFAEARELRSNNGRLVDVLYAECIKGSKLPPEINHKLYYFDIKHTIASG</sequence>
<comment type="caution">
    <text evidence="1">The sequence shown here is derived from an EMBL/GenBank/DDBJ whole genome shotgun (WGS) entry which is preliminary data.</text>
</comment>
<name>A0A286TTE5_9BACT</name>
<protein>
    <submittedName>
        <fullName evidence="1">Uncharacterized protein</fullName>
    </submittedName>
</protein>
<reference evidence="2" key="1">
    <citation type="journal article" date="2017" name="Environ. Microbiol. Rep.">
        <title>Genetic Diversity of Marine Anaerobic Ammonium-Oxidizing Bacteria as Revealed by Genomic and Proteomic Analyses of 'Candidatus Scalindua japonica'.</title>
        <authorList>
            <person name="Oshiki M."/>
            <person name="Mizuto K."/>
            <person name="Kimura Z."/>
            <person name="Kindaichi T."/>
            <person name="Satoh H."/>
            <person name="Okabe S."/>
        </authorList>
    </citation>
    <scope>NUCLEOTIDE SEQUENCE [LARGE SCALE GENOMIC DNA]</scope>
    <source>
        <strain evidence="2">husup-a2</strain>
    </source>
</reference>
<accession>A0A286TTE5</accession>
<evidence type="ECO:0000313" key="1">
    <source>
        <dbReference type="EMBL" id="GAX59125.1"/>
    </source>
</evidence>